<dbReference type="InterPro" id="IPR029071">
    <property type="entry name" value="Ubiquitin-like_domsf"/>
</dbReference>
<evidence type="ECO:0000313" key="2">
    <source>
        <dbReference type="EMBL" id="OMJ68717.1"/>
    </source>
</evidence>
<evidence type="ECO:0008006" key="4">
    <source>
        <dbReference type="Google" id="ProtNLM"/>
    </source>
</evidence>
<keyword evidence="3" id="KW-1185">Reference proteome</keyword>
<feature type="transmembrane region" description="Helical" evidence="1">
    <location>
        <begin position="85"/>
        <end position="104"/>
    </location>
</feature>
<keyword evidence="1" id="KW-0472">Membrane</keyword>
<evidence type="ECO:0000313" key="3">
    <source>
        <dbReference type="Proteomes" id="UP000187209"/>
    </source>
</evidence>
<organism evidence="2 3">
    <name type="scientific">Stentor coeruleus</name>
    <dbReference type="NCBI Taxonomy" id="5963"/>
    <lineage>
        <taxon>Eukaryota</taxon>
        <taxon>Sar</taxon>
        <taxon>Alveolata</taxon>
        <taxon>Ciliophora</taxon>
        <taxon>Postciliodesmatophora</taxon>
        <taxon>Heterotrichea</taxon>
        <taxon>Heterotrichida</taxon>
        <taxon>Stentoridae</taxon>
        <taxon>Stentor</taxon>
    </lineage>
</organism>
<evidence type="ECO:0000256" key="1">
    <source>
        <dbReference type="SAM" id="Phobius"/>
    </source>
</evidence>
<gene>
    <name evidence="2" type="ORF">SteCoe_33753</name>
</gene>
<protein>
    <recommendedName>
        <fullName evidence="4">Ubiquitin-like domain-containing protein</fullName>
    </recommendedName>
</protein>
<dbReference type="SUPFAM" id="SSF54236">
    <property type="entry name" value="Ubiquitin-like"/>
    <property type="match status" value="1"/>
</dbReference>
<dbReference type="EMBL" id="MPUH01001290">
    <property type="protein sequence ID" value="OMJ68717.1"/>
    <property type="molecule type" value="Genomic_DNA"/>
</dbReference>
<dbReference type="OrthoDB" id="540503at2759"/>
<keyword evidence="1" id="KW-1133">Transmembrane helix</keyword>
<sequence>MEVKVVSRSGKDLGTFKVPQEILVKDFKKKFSEKFKNWGPERQRFCIKSTTGPVVDNDSELLVKFLGEERVLCFKDLGLQLSWRLVYMIEYAGPILIAPLLYYFPKQIYGIETVKTPTQT</sequence>
<dbReference type="Proteomes" id="UP000187209">
    <property type="component" value="Unassembled WGS sequence"/>
</dbReference>
<dbReference type="Gene3D" id="3.10.20.90">
    <property type="entry name" value="Phosphatidylinositol 3-kinase Catalytic Subunit, Chain A, domain 1"/>
    <property type="match status" value="1"/>
</dbReference>
<proteinExistence type="predicted"/>
<keyword evidence="1" id="KW-0812">Transmembrane</keyword>
<reference evidence="2 3" key="1">
    <citation type="submission" date="2016-11" db="EMBL/GenBank/DDBJ databases">
        <title>The macronuclear genome of Stentor coeruleus: a giant cell with tiny introns.</title>
        <authorList>
            <person name="Slabodnick M."/>
            <person name="Ruby J.G."/>
            <person name="Reiff S.B."/>
            <person name="Swart E.C."/>
            <person name="Gosai S."/>
            <person name="Prabakaran S."/>
            <person name="Witkowska E."/>
            <person name="Larue G.E."/>
            <person name="Fisher S."/>
            <person name="Freeman R.M."/>
            <person name="Gunawardena J."/>
            <person name="Chu W."/>
            <person name="Stover N.A."/>
            <person name="Gregory B.D."/>
            <person name="Nowacki M."/>
            <person name="Derisi J."/>
            <person name="Roy S.W."/>
            <person name="Marshall W.F."/>
            <person name="Sood P."/>
        </authorList>
    </citation>
    <scope>NUCLEOTIDE SEQUENCE [LARGE SCALE GENOMIC DNA]</scope>
    <source>
        <strain evidence="2">WM001</strain>
    </source>
</reference>
<comment type="caution">
    <text evidence="2">The sequence shown here is derived from an EMBL/GenBank/DDBJ whole genome shotgun (WGS) entry which is preliminary data.</text>
</comment>
<dbReference type="AlphaFoldDB" id="A0A1R2AW36"/>
<accession>A0A1R2AW36</accession>
<name>A0A1R2AW36_9CILI</name>